<protein>
    <submittedName>
        <fullName evidence="9">Sugar transporter ERD6-like protein 5</fullName>
    </submittedName>
</protein>
<evidence type="ECO:0000256" key="7">
    <source>
        <dbReference type="SAM" id="MobiDB-lite"/>
    </source>
</evidence>
<evidence type="ECO:0000256" key="4">
    <source>
        <dbReference type="ARBA" id="ARBA00022692"/>
    </source>
</evidence>
<gene>
    <name evidence="9" type="ORF">CKAN_02294200</name>
</gene>
<dbReference type="GO" id="GO:0016020">
    <property type="term" value="C:membrane"/>
    <property type="evidence" value="ECO:0007669"/>
    <property type="project" value="UniProtKB-SubCell"/>
</dbReference>
<dbReference type="Gene3D" id="1.20.1250.20">
    <property type="entry name" value="MFS general substrate transporter like domains"/>
    <property type="match status" value="1"/>
</dbReference>
<keyword evidence="6 8" id="KW-0472">Membrane</keyword>
<dbReference type="AlphaFoldDB" id="A0A3S3NEV6"/>
<sequence length="165" mass="18132">MESPIGVKTERKRERESMSQGERGSEKGGEREEEDAGGKEIKEVGEDMQRGRGQREGERSMAGRESEKDGKIWGNRMKSSAKGGVKESKRTVRTPKWKNTLFIAQYSLFGSTLTIGAVIGAIMSGHIAEYMGRRGAMGLSDIICIIGWLAIVFAKASSSATRTIW</sequence>
<feature type="transmembrane region" description="Helical" evidence="8">
    <location>
        <begin position="135"/>
        <end position="154"/>
    </location>
</feature>
<keyword evidence="10" id="KW-1185">Reference proteome</keyword>
<evidence type="ECO:0000256" key="5">
    <source>
        <dbReference type="ARBA" id="ARBA00022989"/>
    </source>
</evidence>
<reference evidence="9 10" key="1">
    <citation type="journal article" date="2019" name="Nat. Plants">
        <title>Stout camphor tree genome fills gaps in understanding of flowering plant genome evolution.</title>
        <authorList>
            <person name="Chaw S.M."/>
            <person name="Liu Y.C."/>
            <person name="Wu Y.W."/>
            <person name="Wang H.Y."/>
            <person name="Lin C.I."/>
            <person name="Wu C.S."/>
            <person name="Ke H.M."/>
            <person name="Chang L.Y."/>
            <person name="Hsu C.Y."/>
            <person name="Yang H.T."/>
            <person name="Sudianto E."/>
            <person name="Hsu M.H."/>
            <person name="Wu K.P."/>
            <person name="Wang L.N."/>
            <person name="Leebens-Mack J.H."/>
            <person name="Tsai I.J."/>
        </authorList>
    </citation>
    <scope>NUCLEOTIDE SEQUENCE [LARGE SCALE GENOMIC DNA]</scope>
    <source>
        <strain evidence="10">cv. Chaw 1501</strain>
        <tissue evidence="9">Young leaves</tissue>
    </source>
</reference>
<dbReference type="GO" id="GO:0022857">
    <property type="term" value="F:transmembrane transporter activity"/>
    <property type="evidence" value="ECO:0007669"/>
    <property type="project" value="InterPro"/>
</dbReference>
<dbReference type="InterPro" id="IPR005828">
    <property type="entry name" value="MFS_sugar_transport-like"/>
</dbReference>
<evidence type="ECO:0000256" key="3">
    <source>
        <dbReference type="ARBA" id="ARBA00022597"/>
    </source>
</evidence>
<evidence type="ECO:0000313" key="10">
    <source>
        <dbReference type="Proteomes" id="UP000283530"/>
    </source>
</evidence>
<evidence type="ECO:0000256" key="8">
    <source>
        <dbReference type="SAM" id="Phobius"/>
    </source>
</evidence>
<dbReference type="EMBL" id="QPKB01000010">
    <property type="protein sequence ID" value="RWR93678.1"/>
    <property type="molecule type" value="Genomic_DNA"/>
</dbReference>
<evidence type="ECO:0000256" key="6">
    <source>
        <dbReference type="ARBA" id="ARBA00023136"/>
    </source>
</evidence>
<dbReference type="OrthoDB" id="1724328at2759"/>
<comment type="subcellular location">
    <subcellularLocation>
        <location evidence="1">Membrane</location>
    </subcellularLocation>
</comment>
<feature type="compositionally biased region" description="Basic and acidic residues" evidence="7">
    <location>
        <begin position="8"/>
        <end position="71"/>
    </location>
</feature>
<feature type="transmembrane region" description="Helical" evidence="8">
    <location>
        <begin position="100"/>
        <end position="123"/>
    </location>
</feature>
<keyword evidence="5 8" id="KW-1133">Transmembrane helix</keyword>
<keyword evidence="4 8" id="KW-0812">Transmembrane</keyword>
<evidence type="ECO:0000313" key="9">
    <source>
        <dbReference type="EMBL" id="RWR93678.1"/>
    </source>
</evidence>
<dbReference type="SUPFAM" id="SSF103473">
    <property type="entry name" value="MFS general substrate transporter"/>
    <property type="match status" value="1"/>
</dbReference>
<dbReference type="PANTHER" id="PTHR48021:SF25">
    <property type="entry name" value="SUGAR TRANSPORTER ERD6-LIKE 5"/>
    <property type="match status" value="1"/>
</dbReference>
<comment type="similarity">
    <text evidence="2">Belongs to the major facilitator superfamily. Sugar transporter (TC 2.A.1.1) family.</text>
</comment>
<keyword evidence="3 9" id="KW-0813">Transport</keyword>
<accession>A0A3S3NEV6</accession>
<dbReference type="Pfam" id="PF00083">
    <property type="entry name" value="Sugar_tr"/>
    <property type="match status" value="1"/>
</dbReference>
<dbReference type="STRING" id="337451.A0A3S3NEV6"/>
<name>A0A3S3NEV6_9MAGN</name>
<evidence type="ECO:0000256" key="1">
    <source>
        <dbReference type="ARBA" id="ARBA00004370"/>
    </source>
</evidence>
<proteinExistence type="inferred from homology"/>
<dbReference type="InterPro" id="IPR050549">
    <property type="entry name" value="MFS_Trehalose_Transporter"/>
</dbReference>
<comment type="caution">
    <text evidence="9">The sequence shown here is derived from an EMBL/GenBank/DDBJ whole genome shotgun (WGS) entry which is preliminary data.</text>
</comment>
<dbReference type="Proteomes" id="UP000283530">
    <property type="component" value="Unassembled WGS sequence"/>
</dbReference>
<organism evidence="9 10">
    <name type="scientific">Cinnamomum micranthum f. kanehirae</name>
    <dbReference type="NCBI Taxonomy" id="337451"/>
    <lineage>
        <taxon>Eukaryota</taxon>
        <taxon>Viridiplantae</taxon>
        <taxon>Streptophyta</taxon>
        <taxon>Embryophyta</taxon>
        <taxon>Tracheophyta</taxon>
        <taxon>Spermatophyta</taxon>
        <taxon>Magnoliopsida</taxon>
        <taxon>Magnoliidae</taxon>
        <taxon>Laurales</taxon>
        <taxon>Lauraceae</taxon>
        <taxon>Cinnamomum</taxon>
    </lineage>
</organism>
<dbReference type="InterPro" id="IPR036259">
    <property type="entry name" value="MFS_trans_sf"/>
</dbReference>
<keyword evidence="3 9" id="KW-0762">Sugar transport</keyword>
<feature type="region of interest" description="Disordered" evidence="7">
    <location>
        <begin position="1"/>
        <end position="90"/>
    </location>
</feature>
<dbReference type="PANTHER" id="PTHR48021">
    <property type="match status" value="1"/>
</dbReference>
<evidence type="ECO:0000256" key="2">
    <source>
        <dbReference type="ARBA" id="ARBA00010992"/>
    </source>
</evidence>